<evidence type="ECO:0000256" key="1">
    <source>
        <dbReference type="SAM" id="SignalP"/>
    </source>
</evidence>
<dbReference type="RefSeq" id="WP_091506437.1">
    <property type="nucleotide sequence ID" value="NZ_FNFH01000001.1"/>
</dbReference>
<dbReference type="CDD" id="cd14789">
    <property type="entry name" value="Tiki"/>
    <property type="match status" value="1"/>
</dbReference>
<keyword evidence="3" id="KW-1185">Reference proteome</keyword>
<name>A0A1G8UIJ9_9GAMM</name>
<accession>A0A1G8UIJ9</accession>
<dbReference type="PANTHER" id="PTHR40590:SF1">
    <property type="entry name" value="CYTOPLASMIC PROTEIN"/>
    <property type="match status" value="1"/>
</dbReference>
<dbReference type="PANTHER" id="PTHR40590">
    <property type="entry name" value="CYTOPLASMIC PROTEIN-RELATED"/>
    <property type="match status" value="1"/>
</dbReference>
<sequence>MRNQSILPQLRRTLSLLFLALLLIPTAFAAGDRGIFWQAEKEGVTIYLLGSVHLATPDYYPLRERIEQAYRDSQALVVEADVLAAEKDMALQEKIMRASFYPGQRTLRDELSAEVYARLREWLQRRQIPEAMFVRQRPAIAMISLSMLELRAQGLDPGLGIDRHFLKQAHRSGKPVLELEGVLAQLSMLNSLDDPNLLLDQTLEQLAEIDSFVTRMTATWKSGDMEGLYELVLGESLREHPEYAALYRVIFFDRNRNMAAKIARLDDRYKHLFVIVGAGHLTGDKSVISELEKRGFALKQL</sequence>
<reference evidence="3" key="1">
    <citation type="submission" date="2016-10" db="EMBL/GenBank/DDBJ databases">
        <authorList>
            <person name="Varghese N."/>
            <person name="Submissions S."/>
        </authorList>
    </citation>
    <scope>NUCLEOTIDE SEQUENCE [LARGE SCALE GENOMIC DNA]</scope>
    <source>
        <strain evidence="3">CGMCC 1.10658</strain>
    </source>
</reference>
<keyword evidence="1" id="KW-0732">Signal</keyword>
<evidence type="ECO:0000313" key="2">
    <source>
        <dbReference type="EMBL" id="SDJ53598.1"/>
    </source>
</evidence>
<feature type="signal peptide" evidence="1">
    <location>
        <begin position="1"/>
        <end position="29"/>
    </location>
</feature>
<dbReference type="AlphaFoldDB" id="A0A1G8UIJ9"/>
<organism evidence="2 3">
    <name type="scientific">Microbulbifer yueqingensis</name>
    <dbReference type="NCBI Taxonomy" id="658219"/>
    <lineage>
        <taxon>Bacteria</taxon>
        <taxon>Pseudomonadati</taxon>
        <taxon>Pseudomonadota</taxon>
        <taxon>Gammaproteobacteria</taxon>
        <taxon>Cellvibrionales</taxon>
        <taxon>Microbulbiferaceae</taxon>
        <taxon>Microbulbifer</taxon>
    </lineage>
</organism>
<dbReference type="EMBL" id="FNFH01000001">
    <property type="protein sequence ID" value="SDJ53598.1"/>
    <property type="molecule type" value="Genomic_DNA"/>
</dbReference>
<evidence type="ECO:0008006" key="4">
    <source>
        <dbReference type="Google" id="ProtNLM"/>
    </source>
</evidence>
<feature type="chain" id="PRO_5011712926" description="TraB family protein" evidence="1">
    <location>
        <begin position="30"/>
        <end position="301"/>
    </location>
</feature>
<dbReference type="OrthoDB" id="357294at2"/>
<proteinExistence type="predicted"/>
<dbReference type="STRING" id="658219.SAMN05216212_0145"/>
<protein>
    <recommendedName>
        <fullName evidence="4">TraB family protein</fullName>
    </recommendedName>
</protein>
<dbReference type="InterPro" id="IPR002816">
    <property type="entry name" value="TraB/PrgY/GumN_fam"/>
</dbReference>
<gene>
    <name evidence="2" type="ORF">SAMN05216212_0145</name>
</gene>
<evidence type="ECO:0000313" key="3">
    <source>
        <dbReference type="Proteomes" id="UP000199305"/>
    </source>
</evidence>
<dbReference type="Pfam" id="PF01963">
    <property type="entry name" value="TraB_PrgY_gumN"/>
    <property type="match status" value="1"/>
</dbReference>
<dbReference type="Proteomes" id="UP000199305">
    <property type="component" value="Unassembled WGS sequence"/>
</dbReference>
<dbReference type="InterPro" id="IPR047111">
    <property type="entry name" value="YbaP-like"/>
</dbReference>